<evidence type="ECO:0000256" key="25">
    <source>
        <dbReference type="ARBA" id="ARBA00048770"/>
    </source>
</evidence>
<evidence type="ECO:0000313" key="29">
    <source>
        <dbReference type="Proteomes" id="UP001558613"/>
    </source>
</evidence>
<feature type="domain" description="AB hydrolase-1" evidence="27">
    <location>
        <begin position="99"/>
        <end position="354"/>
    </location>
</feature>
<evidence type="ECO:0000256" key="26">
    <source>
        <dbReference type="ARBA" id="ARBA00049561"/>
    </source>
</evidence>
<gene>
    <name evidence="28" type="ORF">QQF64_009666</name>
</gene>
<evidence type="ECO:0000256" key="3">
    <source>
        <dbReference type="ARBA" id="ARBA00004496"/>
    </source>
</evidence>
<dbReference type="EMBL" id="JAYMGO010000016">
    <property type="protein sequence ID" value="KAL1259089.1"/>
    <property type="molecule type" value="Genomic_DNA"/>
</dbReference>
<dbReference type="PANTHER" id="PTHR42886:SF34">
    <property type="entry name" value="1-ACYLGLYCEROL-3-PHOSPHATE O-ACYLTRANSFERASE ABHD5"/>
    <property type="match status" value="1"/>
</dbReference>
<keyword evidence="15" id="KW-0012">Acyltransferase</keyword>
<keyword evidence="7" id="KW-0444">Lipid biosynthesis</keyword>
<comment type="function">
    <text evidence="20">Coenzyme A-dependent lysophosphatidic acid acyltransferase that catalyzes the transfer of an acyl group on a lysophosphatidic acid. Functions preferentially with 1-oleoyl-lysophosphatidic acid followed by 1-palmitoyl-lysophosphatidic acid, 1-stearoyl-lysophosphatidic acid and 1-arachidonoyl-lysophosphatidic acid as lipid acceptor. Functions preferentially with arachidonoyl-CoA followed by oleoyl-CoA as acyl group donors. Functions in phosphatidic acid biosynthesis. May regulate the cellular storage of triacylglycerol through activation of the phospholipase PNPLA2. Involved in keratinocyte differentiation. Regulates lipid droplet fusion.</text>
</comment>
<comment type="catalytic activity">
    <reaction evidence="21">
        <text>1-hexadecanoyl-sn-glycero-3-phosphate + (9Z)-octadecenoyl-CoA = 1-hexadecanoyl-2-(9Z-octadecenoyl)-sn-glycero-3-phosphate + CoA</text>
        <dbReference type="Rhea" id="RHEA:33187"/>
        <dbReference type="ChEBI" id="CHEBI:57287"/>
        <dbReference type="ChEBI" id="CHEBI:57387"/>
        <dbReference type="ChEBI" id="CHEBI:57518"/>
        <dbReference type="ChEBI" id="CHEBI:64839"/>
    </reaction>
    <physiologicalReaction direction="left-to-right" evidence="21">
        <dbReference type="Rhea" id="RHEA:33188"/>
    </physiologicalReaction>
</comment>
<evidence type="ECO:0000256" key="13">
    <source>
        <dbReference type="ARBA" id="ARBA00023209"/>
    </source>
</evidence>
<dbReference type="Gene3D" id="3.40.50.1820">
    <property type="entry name" value="alpha/beta hydrolase"/>
    <property type="match status" value="1"/>
</dbReference>
<evidence type="ECO:0000256" key="17">
    <source>
        <dbReference type="ARBA" id="ARBA00038097"/>
    </source>
</evidence>
<keyword evidence="14" id="KW-1208">Phospholipid metabolism</keyword>
<evidence type="ECO:0000256" key="15">
    <source>
        <dbReference type="ARBA" id="ARBA00023315"/>
    </source>
</evidence>
<evidence type="ECO:0000256" key="11">
    <source>
        <dbReference type="ARBA" id="ARBA00022832"/>
    </source>
</evidence>
<accession>A0ABR3M4V7</accession>
<evidence type="ECO:0000256" key="8">
    <source>
        <dbReference type="ARBA" id="ARBA00022677"/>
    </source>
</evidence>
<comment type="catalytic activity">
    <reaction evidence="24">
        <text>1-(5Z,8Z,11Z,14Z-eicosatetraenoyl)-sn-glycero-3-phosphate + (9Z)-octadecenoyl-CoA = 1-(5Z,8Z,11Z,14Z)-eicosatetraenoyl-2-(9Z)-octadecenoyl-sn-glycero-3-phosphate + CoA</text>
        <dbReference type="Rhea" id="RHEA:37455"/>
        <dbReference type="ChEBI" id="CHEBI:57287"/>
        <dbReference type="ChEBI" id="CHEBI:57387"/>
        <dbReference type="ChEBI" id="CHEBI:74938"/>
        <dbReference type="ChEBI" id="CHEBI:74941"/>
    </reaction>
    <physiologicalReaction direction="left-to-right" evidence="24">
        <dbReference type="Rhea" id="RHEA:37456"/>
    </physiologicalReaction>
</comment>
<protein>
    <recommendedName>
        <fullName evidence="18">1-acylglycerol-3-phosphate O-acyltransferase ABHD5</fullName>
        <ecNumber evidence="5">2.3.1.51</ecNumber>
    </recommendedName>
    <alternativeName>
        <fullName evidence="19">Abhydrolase domain-containing protein 5</fullName>
    </alternativeName>
</protein>
<keyword evidence="10" id="KW-0221">Differentiation</keyword>
<keyword evidence="12" id="KW-0443">Lipid metabolism</keyword>
<evidence type="ECO:0000256" key="21">
    <source>
        <dbReference type="ARBA" id="ARBA00047525"/>
    </source>
</evidence>
<dbReference type="InterPro" id="IPR029058">
    <property type="entry name" value="AB_hydrolase_fold"/>
</dbReference>
<comment type="catalytic activity">
    <reaction evidence="25">
        <text>1-(9Z-octadecenoyl)-sn-glycero-3-phosphate + (5Z,8Z,11Z,14Z)-eicosatetraenoyl-CoA = 1-(9Z)-octadecenoyl-2-(5Z,8Z,11Z,14Z)-eicosatetraenoyl-sn-glycero-3-phosphate + CoA</text>
        <dbReference type="Rhea" id="RHEA:37443"/>
        <dbReference type="ChEBI" id="CHEBI:57287"/>
        <dbReference type="ChEBI" id="CHEBI:57368"/>
        <dbReference type="ChEBI" id="CHEBI:74544"/>
        <dbReference type="ChEBI" id="CHEBI:74928"/>
    </reaction>
    <physiologicalReaction direction="left-to-right" evidence="25">
        <dbReference type="Rhea" id="RHEA:37444"/>
    </physiologicalReaction>
</comment>
<comment type="catalytic activity">
    <reaction evidence="1">
        <text>a 1-acyl-sn-glycero-3-phosphate + an acyl-CoA = a 1,2-diacyl-sn-glycero-3-phosphate + CoA</text>
        <dbReference type="Rhea" id="RHEA:19709"/>
        <dbReference type="ChEBI" id="CHEBI:57287"/>
        <dbReference type="ChEBI" id="CHEBI:57970"/>
        <dbReference type="ChEBI" id="CHEBI:58342"/>
        <dbReference type="ChEBI" id="CHEBI:58608"/>
        <dbReference type="EC" id="2.3.1.51"/>
    </reaction>
    <physiologicalReaction direction="left-to-right" evidence="1">
        <dbReference type="Rhea" id="RHEA:19710"/>
    </physiologicalReaction>
</comment>
<comment type="catalytic activity">
    <reaction evidence="22">
        <text>1-octadecanoyl-sn-glycero-3-phosphate + (9Z)-octadecenoyl-CoA = 1-octadecanoyl-2-(9Z-octadecenoyl)-sn-glycero-3-phosphate + CoA</text>
        <dbReference type="Rhea" id="RHEA:37163"/>
        <dbReference type="ChEBI" id="CHEBI:57287"/>
        <dbReference type="ChEBI" id="CHEBI:57387"/>
        <dbReference type="ChEBI" id="CHEBI:74560"/>
        <dbReference type="ChEBI" id="CHEBI:74565"/>
    </reaction>
    <physiologicalReaction direction="left-to-right" evidence="22">
        <dbReference type="Rhea" id="RHEA:37164"/>
    </physiologicalReaction>
</comment>
<keyword evidence="6" id="KW-0963">Cytoplasm</keyword>
<dbReference type="PRINTS" id="PR00111">
    <property type="entry name" value="ABHYDROLASE"/>
</dbReference>
<dbReference type="EC" id="2.3.1.51" evidence="5"/>
<dbReference type="InterPro" id="IPR000073">
    <property type="entry name" value="AB_hydrolase_1"/>
</dbReference>
<comment type="caution">
    <text evidence="28">The sequence shown here is derived from an EMBL/GenBank/DDBJ whole genome shotgun (WGS) entry which is preliminary data.</text>
</comment>
<dbReference type="Pfam" id="PF00561">
    <property type="entry name" value="Abhydrolase_1"/>
    <property type="match status" value="1"/>
</dbReference>
<keyword evidence="13" id="KW-0594">Phospholipid biosynthesis</keyword>
<comment type="similarity">
    <text evidence="17">Belongs to the peptidase S33 family. ABHD4/ABHD5 subfamily.</text>
</comment>
<evidence type="ECO:0000256" key="24">
    <source>
        <dbReference type="ARBA" id="ARBA00048632"/>
    </source>
</evidence>
<evidence type="ECO:0000256" key="10">
    <source>
        <dbReference type="ARBA" id="ARBA00022782"/>
    </source>
</evidence>
<evidence type="ECO:0000256" key="9">
    <source>
        <dbReference type="ARBA" id="ARBA00022679"/>
    </source>
</evidence>
<proteinExistence type="inferred from homology"/>
<organism evidence="28 29">
    <name type="scientific">Cirrhinus molitorella</name>
    <name type="common">mud carp</name>
    <dbReference type="NCBI Taxonomy" id="172907"/>
    <lineage>
        <taxon>Eukaryota</taxon>
        <taxon>Metazoa</taxon>
        <taxon>Chordata</taxon>
        <taxon>Craniata</taxon>
        <taxon>Vertebrata</taxon>
        <taxon>Euteleostomi</taxon>
        <taxon>Actinopterygii</taxon>
        <taxon>Neopterygii</taxon>
        <taxon>Teleostei</taxon>
        <taxon>Ostariophysi</taxon>
        <taxon>Cypriniformes</taxon>
        <taxon>Cyprinidae</taxon>
        <taxon>Labeoninae</taxon>
        <taxon>Labeonini</taxon>
        <taxon>Cirrhinus</taxon>
    </lineage>
</organism>
<dbReference type="PANTHER" id="PTHR42886">
    <property type="entry name" value="RE40534P-RELATED"/>
    <property type="match status" value="1"/>
</dbReference>
<sequence length="459" mass="50969">MAEETVLAGTGLAQRVLMLLGIRSLFYNVFCFLDKTLRSWWITGWLPSWCPTSQSQLKEAEEKMLQYITSKFSRQFVHISDKNLLWTLIFKGPMENKTPLVLLHGFGGGVGLWALNLDSLSQQRPVYAFDLLGFGQSSRPHFNTNAQEAELQFVETIEQWREKLGLESMIMLGHNLGGYLAASYAITYPNRVKHLILVEPWGFPERPDPGDQDRPIPVWIKAIGAMLSPFNPLAGLRLAGPLGPTLVQTLRPDFKKKFAAVFNDNRVTEYIYHLNVQSPSGETAFKNMTIPYGWAKRPMLQRIGLIHSDIPITVIYGSRSSIDGHSGNSIKEMRPNSHVEIIAIRGAGHYVYADQPEDFNQKILHICTALELCESNGEGGDAVLYGSSQHTAGGGLHTALGRQGSVGLLGDQPGAYIRSNLLNSPFSHADFSPSLSRLSIALSALAEKTEMYSKHTDLQ</sequence>
<keyword evidence="9" id="KW-0808">Transferase</keyword>
<evidence type="ECO:0000256" key="6">
    <source>
        <dbReference type="ARBA" id="ARBA00022490"/>
    </source>
</evidence>
<reference evidence="28 29" key="1">
    <citation type="submission" date="2023-09" db="EMBL/GenBank/DDBJ databases">
        <authorList>
            <person name="Wang M."/>
        </authorList>
    </citation>
    <scope>NUCLEOTIDE SEQUENCE [LARGE SCALE GENOMIC DNA]</scope>
    <source>
        <strain evidence="28">GT-2023</strain>
        <tissue evidence="28">Liver</tissue>
    </source>
</reference>
<comment type="catalytic activity">
    <reaction evidence="16">
        <text>1-(9Z-octadecenoyl)-sn-glycero-3-phosphate + octadecanoyl-CoA = 1-(9Z-octadecenoyl)-2-octadecanoyl-sn-glycero-3-phosphate + CoA</text>
        <dbReference type="Rhea" id="RHEA:37147"/>
        <dbReference type="ChEBI" id="CHEBI:57287"/>
        <dbReference type="ChEBI" id="CHEBI:57394"/>
        <dbReference type="ChEBI" id="CHEBI:74544"/>
        <dbReference type="ChEBI" id="CHEBI:74552"/>
    </reaction>
    <physiologicalReaction direction="left-to-right" evidence="16">
        <dbReference type="Rhea" id="RHEA:37148"/>
    </physiologicalReaction>
</comment>
<comment type="subcellular location">
    <subcellularLocation>
        <location evidence="3">Cytoplasm</location>
    </subcellularLocation>
    <subcellularLocation>
        <location evidence="4">Lipid droplet</location>
    </subcellularLocation>
</comment>
<evidence type="ECO:0000256" key="4">
    <source>
        <dbReference type="ARBA" id="ARBA00004502"/>
    </source>
</evidence>
<evidence type="ECO:0000256" key="16">
    <source>
        <dbReference type="ARBA" id="ARBA00036296"/>
    </source>
</evidence>
<keyword evidence="29" id="KW-1185">Reference proteome</keyword>
<evidence type="ECO:0000256" key="2">
    <source>
        <dbReference type="ARBA" id="ARBA00000816"/>
    </source>
</evidence>
<evidence type="ECO:0000313" key="28">
    <source>
        <dbReference type="EMBL" id="KAL1259089.1"/>
    </source>
</evidence>
<comment type="catalytic activity">
    <reaction evidence="2">
        <text>1-(9Z-octadecenoyl)-sn-glycero-3-phosphate + hexadecanoyl-CoA = 1-(9Z)-octadecenoyl-2-hexadecanoyl-sn-glycero-3-phosphate + CoA</text>
        <dbReference type="Rhea" id="RHEA:37143"/>
        <dbReference type="ChEBI" id="CHEBI:57287"/>
        <dbReference type="ChEBI" id="CHEBI:57379"/>
        <dbReference type="ChEBI" id="CHEBI:74544"/>
        <dbReference type="ChEBI" id="CHEBI:74551"/>
    </reaction>
    <physiologicalReaction direction="left-to-right" evidence="2">
        <dbReference type="Rhea" id="RHEA:37144"/>
    </physiologicalReaction>
</comment>
<evidence type="ECO:0000256" key="23">
    <source>
        <dbReference type="ARBA" id="ARBA00047849"/>
    </source>
</evidence>
<evidence type="ECO:0000256" key="19">
    <source>
        <dbReference type="ARBA" id="ARBA00042413"/>
    </source>
</evidence>
<evidence type="ECO:0000256" key="7">
    <source>
        <dbReference type="ARBA" id="ARBA00022516"/>
    </source>
</evidence>
<keyword evidence="8" id="KW-0551">Lipid droplet</keyword>
<keyword evidence="11" id="KW-0276">Fatty acid metabolism</keyword>
<evidence type="ECO:0000256" key="14">
    <source>
        <dbReference type="ARBA" id="ARBA00023264"/>
    </source>
</evidence>
<evidence type="ECO:0000256" key="18">
    <source>
        <dbReference type="ARBA" id="ARBA00040731"/>
    </source>
</evidence>
<evidence type="ECO:0000256" key="5">
    <source>
        <dbReference type="ARBA" id="ARBA00013211"/>
    </source>
</evidence>
<evidence type="ECO:0000256" key="12">
    <source>
        <dbReference type="ARBA" id="ARBA00023098"/>
    </source>
</evidence>
<evidence type="ECO:0000256" key="22">
    <source>
        <dbReference type="ARBA" id="ARBA00047543"/>
    </source>
</evidence>
<evidence type="ECO:0000256" key="20">
    <source>
        <dbReference type="ARBA" id="ARBA00045357"/>
    </source>
</evidence>
<dbReference type="SUPFAM" id="SSF53474">
    <property type="entry name" value="alpha/beta-Hydrolases"/>
    <property type="match status" value="1"/>
</dbReference>
<evidence type="ECO:0000259" key="27">
    <source>
        <dbReference type="Pfam" id="PF00561"/>
    </source>
</evidence>
<name>A0ABR3M4V7_9TELE</name>
<dbReference type="Proteomes" id="UP001558613">
    <property type="component" value="Unassembled WGS sequence"/>
</dbReference>
<comment type="catalytic activity">
    <reaction evidence="23">
        <text>eicosanoyl-CoA + 1-(9Z-octadecenoyl)-sn-glycero-3-phosphate = 1-(9Z)-octadecenoyl-2-eicosanoyl-sn-glycero-3-phosphate + CoA</text>
        <dbReference type="Rhea" id="RHEA:37451"/>
        <dbReference type="ChEBI" id="CHEBI:57287"/>
        <dbReference type="ChEBI" id="CHEBI:57380"/>
        <dbReference type="ChEBI" id="CHEBI:74544"/>
        <dbReference type="ChEBI" id="CHEBI:74937"/>
    </reaction>
    <physiologicalReaction direction="left-to-right" evidence="23">
        <dbReference type="Rhea" id="RHEA:37452"/>
    </physiologicalReaction>
</comment>
<comment type="catalytic activity">
    <reaction evidence="26">
        <text>1-(9Z-octadecenoyl)-sn-glycero-3-phosphate + (9Z)-octadecenoyl-CoA = 1,2-di-(9Z-octadecenoyl)-sn-glycero-3-phosphate + CoA</text>
        <dbReference type="Rhea" id="RHEA:37131"/>
        <dbReference type="ChEBI" id="CHEBI:57287"/>
        <dbReference type="ChEBI" id="CHEBI:57387"/>
        <dbReference type="ChEBI" id="CHEBI:74544"/>
        <dbReference type="ChEBI" id="CHEBI:74546"/>
    </reaction>
    <physiologicalReaction direction="left-to-right" evidence="26">
        <dbReference type="Rhea" id="RHEA:37132"/>
    </physiologicalReaction>
</comment>
<evidence type="ECO:0000256" key="1">
    <source>
        <dbReference type="ARBA" id="ARBA00000300"/>
    </source>
</evidence>